<gene>
    <name evidence="4" type="ORF">BB560_005265</name>
</gene>
<dbReference type="Pfam" id="PF00561">
    <property type="entry name" value="Abhydrolase_1"/>
    <property type="match status" value="1"/>
</dbReference>
<sequence length="315" mass="35537">MGFYSKEVMLYVAFEFLALCAIFYYRQSIFNFVHKFFGIHISTSNKTFSLKKKYIEPKTKVLEKNVEMIKIVNECPSIQEKTGNRYLLPSPLVFNGHIQTLYNSYLTVKKYPVEGVSYGRELMNDEDGGTFSIDWCPPLEKTPLDNRPIVFVVPGISGGSHEYYVKTCVQTLVSPPYSYRCVVINYRGCSRTPLTTRLMNHGGFTADVRHVIQYVMGKASGSLLFGVGFSIGANILLKYVGEEGENCPLTAVSSISNPIDLGAADDRSEESGFMNKYIYTPYLTKALVNVVDKNKHILSTGSTTERYNRIKKVME</sequence>
<proteinExistence type="inferred from homology"/>
<dbReference type="EMBL" id="MBFS01002064">
    <property type="protein sequence ID" value="PVV00359.1"/>
    <property type="molecule type" value="Genomic_DNA"/>
</dbReference>
<comment type="similarity">
    <text evidence="1">Belongs to the AB hydrolase superfamily. AB hydrolase 4 family.</text>
</comment>
<keyword evidence="2" id="KW-1133">Transmembrane helix</keyword>
<name>A0A2T9Z6X6_9FUNG</name>
<protein>
    <recommendedName>
        <fullName evidence="3">AB hydrolase-1 domain-containing protein</fullName>
    </recommendedName>
</protein>
<dbReference type="InterPro" id="IPR050960">
    <property type="entry name" value="AB_hydrolase_4_sf"/>
</dbReference>
<dbReference type="AlphaFoldDB" id="A0A2T9Z6X6"/>
<comment type="caution">
    <text evidence="4">The sequence shown here is derived from an EMBL/GenBank/DDBJ whole genome shotgun (WGS) entry which is preliminary data.</text>
</comment>
<dbReference type="SUPFAM" id="SSF53474">
    <property type="entry name" value="alpha/beta-Hydrolases"/>
    <property type="match status" value="1"/>
</dbReference>
<dbReference type="Proteomes" id="UP000245609">
    <property type="component" value="Unassembled WGS sequence"/>
</dbReference>
<dbReference type="STRING" id="133381.A0A2T9Z6X6"/>
<reference evidence="4 5" key="1">
    <citation type="journal article" date="2018" name="MBio">
        <title>Comparative Genomics Reveals the Core Gene Toolbox for the Fungus-Insect Symbiosis.</title>
        <authorList>
            <person name="Wang Y."/>
            <person name="Stata M."/>
            <person name="Wang W."/>
            <person name="Stajich J.E."/>
            <person name="White M.M."/>
            <person name="Moncalvo J.M."/>
        </authorList>
    </citation>
    <scope>NUCLEOTIDE SEQUENCE [LARGE SCALE GENOMIC DNA]</scope>
    <source>
        <strain evidence="4 5">SC-DP-2</strain>
    </source>
</reference>
<keyword evidence="2" id="KW-0812">Transmembrane</keyword>
<dbReference type="OrthoDB" id="5954035at2759"/>
<dbReference type="PANTHER" id="PTHR10794">
    <property type="entry name" value="ABHYDROLASE DOMAIN-CONTAINING PROTEIN"/>
    <property type="match status" value="1"/>
</dbReference>
<dbReference type="GO" id="GO:0051792">
    <property type="term" value="P:medium-chain fatty acid biosynthetic process"/>
    <property type="evidence" value="ECO:0007669"/>
    <property type="project" value="TreeGrafter"/>
</dbReference>
<feature type="domain" description="AB hydrolase-1" evidence="3">
    <location>
        <begin position="148"/>
        <end position="266"/>
    </location>
</feature>
<evidence type="ECO:0000259" key="3">
    <source>
        <dbReference type="Pfam" id="PF00561"/>
    </source>
</evidence>
<organism evidence="4 5">
    <name type="scientific">Smittium megazygosporum</name>
    <dbReference type="NCBI Taxonomy" id="133381"/>
    <lineage>
        <taxon>Eukaryota</taxon>
        <taxon>Fungi</taxon>
        <taxon>Fungi incertae sedis</taxon>
        <taxon>Zoopagomycota</taxon>
        <taxon>Kickxellomycotina</taxon>
        <taxon>Harpellomycetes</taxon>
        <taxon>Harpellales</taxon>
        <taxon>Legeriomycetaceae</taxon>
        <taxon>Smittium</taxon>
    </lineage>
</organism>
<dbReference type="InterPro" id="IPR029058">
    <property type="entry name" value="AB_hydrolase_fold"/>
</dbReference>
<dbReference type="GO" id="GO:0008126">
    <property type="term" value="F:acetylesterase activity"/>
    <property type="evidence" value="ECO:0007669"/>
    <property type="project" value="TreeGrafter"/>
</dbReference>
<accession>A0A2T9Z6X6</accession>
<dbReference type="Gene3D" id="3.40.50.1820">
    <property type="entry name" value="alpha/beta hydrolase"/>
    <property type="match status" value="1"/>
</dbReference>
<dbReference type="GO" id="GO:0047372">
    <property type="term" value="F:monoacylglycerol lipase activity"/>
    <property type="evidence" value="ECO:0007669"/>
    <property type="project" value="TreeGrafter"/>
</dbReference>
<evidence type="ECO:0000256" key="1">
    <source>
        <dbReference type="ARBA" id="ARBA00010884"/>
    </source>
</evidence>
<feature type="transmembrane region" description="Helical" evidence="2">
    <location>
        <begin position="7"/>
        <end position="25"/>
    </location>
</feature>
<dbReference type="PANTHER" id="PTHR10794:SF63">
    <property type="entry name" value="ALPHA_BETA HYDROLASE 1, ISOFORM A"/>
    <property type="match status" value="1"/>
</dbReference>
<keyword evidence="5" id="KW-1185">Reference proteome</keyword>
<keyword evidence="2" id="KW-0472">Membrane</keyword>
<evidence type="ECO:0000313" key="4">
    <source>
        <dbReference type="EMBL" id="PVV00359.1"/>
    </source>
</evidence>
<evidence type="ECO:0000256" key="2">
    <source>
        <dbReference type="SAM" id="Phobius"/>
    </source>
</evidence>
<evidence type="ECO:0000313" key="5">
    <source>
        <dbReference type="Proteomes" id="UP000245609"/>
    </source>
</evidence>
<dbReference type="InterPro" id="IPR000073">
    <property type="entry name" value="AB_hydrolase_1"/>
</dbReference>
<dbReference type="GO" id="GO:0051793">
    <property type="term" value="P:medium-chain fatty acid catabolic process"/>
    <property type="evidence" value="ECO:0007669"/>
    <property type="project" value="TreeGrafter"/>
</dbReference>